<name>A0A239GR60_EKHLU</name>
<evidence type="ECO:0000259" key="1">
    <source>
        <dbReference type="SMART" id="SM01321"/>
    </source>
</evidence>
<proteinExistence type="predicted"/>
<organism evidence="2 3">
    <name type="scientific">Ekhidna lutea</name>
    <dbReference type="NCBI Taxonomy" id="447679"/>
    <lineage>
        <taxon>Bacteria</taxon>
        <taxon>Pseudomonadati</taxon>
        <taxon>Bacteroidota</taxon>
        <taxon>Cytophagia</taxon>
        <taxon>Cytophagales</taxon>
        <taxon>Reichenbachiellaceae</taxon>
        <taxon>Ekhidna</taxon>
    </lineage>
</organism>
<sequence>MNFPTEHPQFITITVFEWKHLLKPDKYKELILDSLEFLVKEKRVEVYGFVIMSNHFHLIWQIQEPHRREAVQRDFLKYVAQQIKFDLIDNHPEVLKHFQVNKQDRKCQFWKRNALSTDLYSSDVLTQKLDYIHDNPVKAGLCQLPEDYYFSSARFYLQNKNEFGFLYHYDGGE</sequence>
<dbReference type="InterPro" id="IPR002686">
    <property type="entry name" value="Transposase_17"/>
</dbReference>
<dbReference type="Gene3D" id="3.30.70.1290">
    <property type="entry name" value="Transposase IS200-like"/>
    <property type="match status" value="1"/>
</dbReference>
<dbReference type="InterPro" id="IPR052715">
    <property type="entry name" value="RAYT_transposase"/>
</dbReference>
<dbReference type="SMART" id="SM01321">
    <property type="entry name" value="Y1_Tnp"/>
    <property type="match status" value="1"/>
</dbReference>
<dbReference type="InterPro" id="IPR036515">
    <property type="entry name" value="Transposase_17_sf"/>
</dbReference>
<dbReference type="SUPFAM" id="SSF143422">
    <property type="entry name" value="Transposase IS200-like"/>
    <property type="match status" value="1"/>
</dbReference>
<reference evidence="2 3" key="1">
    <citation type="submission" date="2017-06" db="EMBL/GenBank/DDBJ databases">
        <authorList>
            <person name="Kim H.J."/>
            <person name="Triplett B.A."/>
        </authorList>
    </citation>
    <scope>NUCLEOTIDE SEQUENCE [LARGE SCALE GENOMIC DNA]</scope>
    <source>
        <strain evidence="2 3">DSM 19307</strain>
    </source>
</reference>
<dbReference type="PANTHER" id="PTHR36966:SF1">
    <property type="entry name" value="REP-ASSOCIATED TYROSINE TRANSPOSASE"/>
    <property type="match status" value="1"/>
</dbReference>
<dbReference type="Proteomes" id="UP000198393">
    <property type="component" value="Unassembled WGS sequence"/>
</dbReference>
<gene>
    <name evidence="2" type="ORF">SAMN05421640_0970</name>
</gene>
<dbReference type="GO" id="GO:0004803">
    <property type="term" value="F:transposase activity"/>
    <property type="evidence" value="ECO:0007669"/>
    <property type="project" value="InterPro"/>
</dbReference>
<dbReference type="OrthoDB" id="9788881at2"/>
<dbReference type="PANTHER" id="PTHR36966">
    <property type="entry name" value="REP-ASSOCIATED TYROSINE TRANSPOSASE"/>
    <property type="match status" value="1"/>
</dbReference>
<dbReference type="RefSeq" id="WP_089355741.1">
    <property type="nucleotide sequence ID" value="NZ_FZPD01000002.1"/>
</dbReference>
<evidence type="ECO:0000313" key="3">
    <source>
        <dbReference type="Proteomes" id="UP000198393"/>
    </source>
</evidence>
<dbReference type="GO" id="GO:0006313">
    <property type="term" value="P:DNA transposition"/>
    <property type="evidence" value="ECO:0007669"/>
    <property type="project" value="InterPro"/>
</dbReference>
<accession>A0A239GR60</accession>
<dbReference type="AlphaFoldDB" id="A0A239GR60"/>
<evidence type="ECO:0000313" key="2">
    <source>
        <dbReference type="EMBL" id="SNS71627.1"/>
    </source>
</evidence>
<dbReference type="NCBIfam" id="NF047646">
    <property type="entry name" value="REP_Tyr_transpos"/>
    <property type="match status" value="1"/>
</dbReference>
<feature type="domain" description="Transposase IS200-like" evidence="1">
    <location>
        <begin position="4"/>
        <end position="135"/>
    </location>
</feature>
<protein>
    <submittedName>
        <fullName evidence="2">REP element-mobilizing transposase RayT</fullName>
    </submittedName>
</protein>
<keyword evidence="3" id="KW-1185">Reference proteome</keyword>
<dbReference type="GO" id="GO:0043565">
    <property type="term" value="F:sequence-specific DNA binding"/>
    <property type="evidence" value="ECO:0007669"/>
    <property type="project" value="TreeGrafter"/>
</dbReference>
<dbReference type="EMBL" id="FZPD01000002">
    <property type="protein sequence ID" value="SNS71627.1"/>
    <property type="molecule type" value="Genomic_DNA"/>
</dbReference>